<keyword evidence="3" id="KW-1185">Reference proteome</keyword>
<feature type="compositionally biased region" description="Basic residues" evidence="1">
    <location>
        <begin position="325"/>
        <end position="334"/>
    </location>
</feature>
<gene>
    <name evidence="2" type="ORF">OSH07_03055</name>
</gene>
<proteinExistence type="predicted"/>
<dbReference type="RefSeq" id="WP_266337120.1">
    <property type="nucleotide sequence ID" value="NZ_JAPKNK010000001.1"/>
</dbReference>
<accession>A0A9X3DZF3</accession>
<dbReference type="Proteomes" id="UP001144805">
    <property type="component" value="Unassembled WGS sequence"/>
</dbReference>
<name>A0A9X3DZF3_9HYPH</name>
<organism evidence="2 3">
    <name type="scientific">Kaistia nematophila</name>
    <dbReference type="NCBI Taxonomy" id="2994654"/>
    <lineage>
        <taxon>Bacteria</taxon>
        <taxon>Pseudomonadati</taxon>
        <taxon>Pseudomonadota</taxon>
        <taxon>Alphaproteobacteria</taxon>
        <taxon>Hyphomicrobiales</taxon>
        <taxon>Kaistiaceae</taxon>
        <taxon>Kaistia</taxon>
    </lineage>
</organism>
<dbReference type="AlphaFoldDB" id="A0A9X3DZF3"/>
<evidence type="ECO:0000313" key="3">
    <source>
        <dbReference type="Proteomes" id="UP001144805"/>
    </source>
</evidence>
<feature type="region of interest" description="Disordered" evidence="1">
    <location>
        <begin position="315"/>
        <end position="334"/>
    </location>
</feature>
<evidence type="ECO:0000256" key="1">
    <source>
        <dbReference type="SAM" id="MobiDB-lite"/>
    </source>
</evidence>
<protein>
    <submittedName>
        <fullName evidence="2">Uncharacterized protein</fullName>
    </submittedName>
</protein>
<evidence type="ECO:0000313" key="2">
    <source>
        <dbReference type="EMBL" id="MCX5568163.1"/>
    </source>
</evidence>
<dbReference type="EMBL" id="JAPKNK010000001">
    <property type="protein sequence ID" value="MCX5568163.1"/>
    <property type="molecule type" value="Genomic_DNA"/>
</dbReference>
<reference evidence="2" key="1">
    <citation type="submission" date="2022-11" db="EMBL/GenBank/DDBJ databases">
        <title>Biodiversity and phylogenetic relationships of bacteria.</title>
        <authorList>
            <person name="Machado R.A.R."/>
            <person name="Bhat A."/>
            <person name="Loulou A."/>
            <person name="Kallel S."/>
        </authorList>
    </citation>
    <scope>NUCLEOTIDE SEQUENCE</scope>
    <source>
        <strain evidence="2">K-TC2</strain>
    </source>
</reference>
<sequence length="334" mass="37255">MQEVSEHRFEFTLSDLPRAEFVKLSDALNLALYGGVLSIRYEGSIPSSAIEDGMLSIAQGTWLLDTEHGRVLGPRCVNVARPGAILFDIEDNSEPDPTRSAELEQKYIARLERHRKWLAEQPVDRQADLALAPSPRRHDPDAIAPFWRAEIARRQTGFYSKLNMAARSGDVRFMGIPVDGPWTLEPSTFGSLPQDILAAYFSVDRDFDEDSCISAIGPEASEPDYDEASAEGRYVSYRDVVVERVSFLRFLKVTYPSVLNAASAQDQLKTKEAIRVLARALRQDPGMSKAAAAELVGWPVRSRRFETEIWPEARHAADLHPRGQAGRKGKSTQA</sequence>
<comment type="caution">
    <text evidence="2">The sequence shown here is derived from an EMBL/GenBank/DDBJ whole genome shotgun (WGS) entry which is preliminary data.</text>
</comment>